<keyword evidence="2" id="KW-1185">Reference proteome</keyword>
<dbReference type="EMBL" id="QKWP01002840">
    <property type="protein sequence ID" value="RIB02047.1"/>
    <property type="molecule type" value="Genomic_DNA"/>
</dbReference>
<evidence type="ECO:0000313" key="2">
    <source>
        <dbReference type="Proteomes" id="UP000266673"/>
    </source>
</evidence>
<proteinExistence type="predicted"/>
<name>A0A397TZ09_9GLOM</name>
<dbReference type="AlphaFoldDB" id="A0A397TZ09"/>
<reference evidence="1 2" key="1">
    <citation type="submission" date="2018-06" db="EMBL/GenBank/DDBJ databases">
        <title>Comparative genomics reveals the genomic features of Rhizophagus irregularis, R. cerebriforme, R. diaphanum and Gigaspora rosea, and their symbiotic lifestyle signature.</title>
        <authorList>
            <person name="Morin E."/>
            <person name="San Clemente H."/>
            <person name="Chen E.C.H."/>
            <person name="De La Providencia I."/>
            <person name="Hainaut M."/>
            <person name="Kuo A."/>
            <person name="Kohler A."/>
            <person name="Murat C."/>
            <person name="Tang N."/>
            <person name="Roy S."/>
            <person name="Loubradou J."/>
            <person name="Henrissat B."/>
            <person name="Grigoriev I.V."/>
            <person name="Corradi N."/>
            <person name="Roux C."/>
            <person name="Martin F.M."/>
        </authorList>
    </citation>
    <scope>NUCLEOTIDE SEQUENCE [LARGE SCALE GENOMIC DNA]</scope>
    <source>
        <strain evidence="1 2">DAOM 194757</strain>
    </source>
</reference>
<evidence type="ECO:0000313" key="1">
    <source>
        <dbReference type="EMBL" id="RIB02047.1"/>
    </source>
</evidence>
<protein>
    <submittedName>
        <fullName evidence="1">Uncharacterized protein</fullName>
    </submittedName>
</protein>
<sequence length="118" mass="13485">MNDKYIANIPEHQHCILGTCVLKATEAKYPNRTNCCRLSHFMGKESTCLFVYDLKNREKPVNDETIFQELTLNFCTVEASSPENCNIVRFLLIGARINQQYVIVLKLKSSQALTVVKD</sequence>
<accession>A0A397TZ09</accession>
<gene>
    <name evidence="1" type="ORF">C2G38_2228981</name>
</gene>
<organism evidence="1 2">
    <name type="scientific">Gigaspora rosea</name>
    <dbReference type="NCBI Taxonomy" id="44941"/>
    <lineage>
        <taxon>Eukaryota</taxon>
        <taxon>Fungi</taxon>
        <taxon>Fungi incertae sedis</taxon>
        <taxon>Mucoromycota</taxon>
        <taxon>Glomeromycotina</taxon>
        <taxon>Glomeromycetes</taxon>
        <taxon>Diversisporales</taxon>
        <taxon>Gigasporaceae</taxon>
        <taxon>Gigaspora</taxon>
    </lineage>
</organism>
<dbReference type="Proteomes" id="UP000266673">
    <property type="component" value="Unassembled WGS sequence"/>
</dbReference>
<comment type="caution">
    <text evidence="1">The sequence shown here is derived from an EMBL/GenBank/DDBJ whole genome shotgun (WGS) entry which is preliminary data.</text>
</comment>